<feature type="compositionally biased region" description="Basic and acidic residues" evidence="1">
    <location>
        <begin position="151"/>
        <end position="172"/>
    </location>
</feature>
<gene>
    <name evidence="2" type="ORF">HNAJ_LOCUS3091</name>
</gene>
<sequence length="283" mass="31364">MRIESEDRSSVLAADNVPSTMEGQQEVCDSNISPCANEVDSKEVNPNHEHTVELKGKQAFLINICFGDLAYLEANENLEKKTSENSIESLPAGTEAPGLDEPIFEDDQISETGNGDELNADIASHGDPSMDDKRLTEEEIESWTFTGANPEEDRGNDDEKKEEAENELKRQQVNEGEIEVWTLTDEKSAEEILDSNEASQAVNPVGQNFSEVEQENCTEDEPNSAQIEEEILPTISLDSESFSNEESQDTNSPNINLENQSNCNQAPLTDEECITVDDKMNEN</sequence>
<feature type="region of interest" description="Disordered" evidence="1">
    <location>
        <begin position="82"/>
        <end position="202"/>
    </location>
</feature>
<dbReference type="EMBL" id="UZAE01001700">
    <property type="protein sequence ID" value="VDN98950.1"/>
    <property type="molecule type" value="Genomic_DNA"/>
</dbReference>
<accession>A0A0R3T7Q4</accession>
<dbReference type="WBParaSite" id="HNAJ_0000309201-mRNA-1">
    <property type="protein sequence ID" value="HNAJ_0000309201-mRNA-1"/>
    <property type="gene ID" value="HNAJ_0000309201"/>
</dbReference>
<proteinExistence type="predicted"/>
<protein>
    <submittedName>
        <fullName evidence="2 4">Uncharacterized protein</fullName>
    </submittedName>
</protein>
<name>A0A0R3T7Q4_RODNA</name>
<dbReference type="AlphaFoldDB" id="A0A0R3T7Q4"/>
<feature type="compositionally biased region" description="Basic and acidic residues" evidence="1">
    <location>
        <begin position="128"/>
        <end position="137"/>
    </location>
</feature>
<keyword evidence="3" id="KW-1185">Reference proteome</keyword>
<feature type="region of interest" description="Disordered" evidence="1">
    <location>
        <begin position="1"/>
        <end position="23"/>
    </location>
</feature>
<feature type="compositionally biased region" description="Polar residues" evidence="1">
    <location>
        <begin position="237"/>
        <end position="267"/>
    </location>
</feature>
<evidence type="ECO:0000313" key="3">
    <source>
        <dbReference type="Proteomes" id="UP000278807"/>
    </source>
</evidence>
<feature type="region of interest" description="Disordered" evidence="1">
    <location>
        <begin position="237"/>
        <end position="283"/>
    </location>
</feature>
<reference evidence="4" key="1">
    <citation type="submission" date="2017-02" db="UniProtKB">
        <authorList>
            <consortium name="WormBaseParasite"/>
        </authorList>
    </citation>
    <scope>IDENTIFICATION</scope>
</reference>
<organism evidence="4">
    <name type="scientific">Rodentolepis nana</name>
    <name type="common">Dwarf tapeworm</name>
    <name type="synonym">Hymenolepis nana</name>
    <dbReference type="NCBI Taxonomy" id="102285"/>
    <lineage>
        <taxon>Eukaryota</taxon>
        <taxon>Metazoa</taxon>
        <taxon>Spiralia</taxon>
        <taxon>Lophotrochozoa</taxon>
        <taxon>Platyhelminthes</taxon>
        <taxon>Cestoda</taxon>
        <taxon>Eucestoda</taxon>
        <taxon>Cyclophyllidea</taxon>
        <taxon>Hymenolepididae</taxon>
        <taxon>Rodentolepis</taxon>
    </lineage>
</organism>
<evidence type="ECO:0000313" key="2">
    <source>
        <dbReference type="EMBL" id="VDN98950.1"/>
    </source>
</evidence>
<dbReference type="Proteomes" id="UP000278807">
    <property type="component" value="Unassembled WGS sequence"/>
</dbReference>
<evidence type="ECO:0000256" key="1">
    <source>
        <dbReference type="SAM" id="MobiDB-lite"/>
    </source>
</evidence>
<evidence type="ECO:0000313" key="4">
    <source>
        <dbReference type="WBParaSite" id="HNAJ_0000309201-mRNA-1"/>
    </source>
</evidence>
<reference evidence="2 3" key="2">
    <citation type="submission" date="2018-11" db="EMBL/GenBank/DDBJ databases">
        <authorList>
            <consortium name="Pathogen Informatics"/>
        </authorList>
    </citation>
    <scope>NUCLEOTIDE SEQUENCE [LARGE SCALE GENOMIC DNA]</scope>
</reference>